<gene>
    <name evidence="2" type="ORF">RRG08_016049</name>
</gene>
<dbReference type="Proteomes" id="UP001283361">
    <property type="component" value="Unassembled WGS sequence"/>
</dbReference>
<proteinExistence type="predicted"/>
<dbReference type="EMBL" id="JAWDGP010003608">
    <property type="protein sequence ID" value="KAK3772636.1"/>
    <property type="molecule type" value="Genomic_DNA"/>
</dbReference>
<reference evidence="2" key="1">
    <citation type="journal article" date="2023" name="G3 (Bethesda)">
        <title>A reference genome for the long-term kleptoplast-retaining sea slug Elysia crispata morphotype clarki.</title>
        <authorList>
            <person name="Eastman K.E."/>
            <person name="Pendleton A.L."/>
            <person name="Shaikh M.A."/>
            <person name="Suttiyut T."/>
            <person name="Ogas R."/>
            <person name="Tomko P."/>
            <person name="Gavelis G."/>
            <person name="Widhalm J.R."/>
            <person name="Wisecaver J.H."/>
        </authorList>
    </citation>
    <scope>NUCLEOTIDE SEQUENCE</scope>
    <source>
        <strain evidence="2">ECLA1</strain>
    </source>
</reference>
<organism evidence="2 3">
    <name type="scientific">Elysia crispata</name>
    <name type="common">lettuce slug</name>
    <dbReference type="NCBI Taxonomy" id="231223"/>
    <lineage>
        <taxon>Eukaryota</taxon>
        <taxon>Metazoa</taxon>
        <taxon>Spiralia</taxon>
        <taxon>Lophotrochozoa</taxon>
        <taxon>Mollusca</taxon>
        <taxon>Gastropoda</taxon>
        <taxon>Heterobranchia</taxon>
        <taxon>Euthyneura</taxon>
        <taxon>Panpulmonata</taxon>
        <taxon>Sacoglossa</taxon>
        <taxon>Placobranchoidea</taxon>
        <taxon>Plakobranchidae</taxon>
        <taxon>Elysia</taxon>
    </lineage>
</organism>
<keyword evidence="3" id="KW-1185">Reference proteome</keyword>
<evidence type="ECO:0000313" key="2">
    <source>
        <dbReference type="EMBL" id="KAK3772636.1"/>
    </source>
</evidence>
<evidence type="ECO:0000313" key="3">
    <source>
        <dbReference type="Proteomes" id="UP001283361"/>
    </source>
</evidence>
<feature type="region of interest" description="Disordered" evidence="1">
    <location>
        <begin position="1"/>
        <end position="26"/>
    </location>
</feature>
<evidence type="ECO:0000256" key="1">
    <source>
        <dbReference type="SAM" id="MobiDB-lite"/>
    </source>
</evidence>
<protein>
    <submittedName>
        <fullName evidence="2">Uncharacterized protein</fullName>
    </submittedName>
</protein>
<dbReference type="AlphaFoldDB" id="A0AAE1DJ79"/>
<name>A0AAE1DJ79_9GAST</name>
<sequence>MTEEEGEKESVCKGDAESKGSADKRKHMATHLWAKVHEVQGKKVTTVLHSGPTRFCIEEGSQVLYLGDLEGQGYKVTKVSHCRVARFYTEEIRVARFYTEEIRRARVIKLQKFHPAG</sequence>
<feature type="compositionally biased region" description="Basic and acidic residues" evidence="1">
    <location>
        <begin position="8"/>
        <end position="23"/>
    </location>
</feature>
<comment type="caution">
    <text evidence="2">The sequence shown here is derived from an EMBL/GenBank/DDBJ whole genome shotgun (WGS) entry which is preliminary data.</text>
</comment>
<accession>A0AAE1DJ79</accession>